<evidence type="ECO:0000313" key="3">
    <source>
        <dbReference type="EMBL" id="QDT63931.1"/>
    </source>
</evidence>
<dbReference type="Gene3D" id="3.40.50.720">
    <property type="entry name" value="NAD(P)-binding Rossmann-like Domain"/>
    <property type="match status" value="1"/>
</dbReference>
<dbReference type="GO" id="GO:0047061">
    <property type="term" value="F:glucose-fructose oxidoreductase activity"/>
    <property type="evidence" value="ECO:0007669"/>
    <property type="project" value="UniProtKB-EC"/>
</dbReference>
<accession>A0A517T6F1</accession>
<dbReference type="PANTHER" id="PTHR46368">
    <property type="match status" value="1"/>
</dbReference>
<dbReference type="Gene3D" id="3.30.360.10">
    <property type="entry name" value="Dihydrodipicolinate Reductase, domain 2"/>
    <property type="match status" value="1"/>
</dbReference>
<dbReference type="PANTHER" id="PTHR46368:SF4">
    <property type="entry name" value="OS10G0403700 PROTEIN"/>
    <property type="match status" value="1"/>
</dbReference>
<dbReference type="InterPro" id="IPR000683">
    <property type="entry name" value="Gfo/Idh/MocA-like_OxRdtase_N"/>
</dbReference>
<name>A0A517T6F1_9PLAN</name>
<feature type="domain" description="Gfo/Idh/MocA-like oxidoreductase N-terminal" evidence="1">
    <location>
        <begin position="11"/>
        <end position="127"/>
    </location>
</feature>
<dbReference type="InterPro" id="IPR055170">
    <property type="entry name" value="GFO_IDH_MocA-like_dom"/>
</dbReference>
<dbReference type="GO" id="GO:0000166">
    <property type="term" value="F:nucleotide binding"/>
    <property type="evidence" value="ECO:0007669"/>
    <property type="project" value="InterPro"/>
</dbReference>
<dbReference type="AlphaFoldDB" id="A0A517T6F1"/>
<dbReference type="SUPFAM" id="SSF51735">
    <property type="entry name" value="NAD(P)-binding Rossmann-fold domains"/>
    <property type="match status" value="1"/>
</dbReference>
<sequence>MNNSGSEISPMRFCVLGTGRIATKVGKVIARTECSEIRAVASRSQQRADEWAMTLDVPHAFGSYAEGIENPEIDAVYIALPPPLHHEWTIRAAELGKHVLCEKPAGMNADEVREMTSACEQEGVQFMDGVMWLHTERSRAMKEIIDSGELGELKRITSSYSNPALSQWDHSTEIRMNPEQGGGSLYDLGWYNVGATLWVTGQMPSKVWASAEWQQGVDISCSAMMWFDSGTVASFDVSFDTVMRKWIEVAGRNSSIVCDDFTRVWDNAPPRFWVHDGWGKNRTHEFEPEDQIEAMIEAYCRYARTTVDPHWPQFSVQTQVVLDALLKSAKTGREVIL</sequence>
<dbReference type="Proteomes" id="UP000319976">
    <property type="component" value="Chromosome"/>
</dbReference>
<evidence type="ECO:0000259" key="1">
    <source>
        <dbReference type="Pfam" id="PF01408"/>
    </source>
</evidence>
<dbReference type="EMBL" id="CP036316">
    <property type="protein sequence ID" value="QDT63931.1"/>
    <property type="molecule type" value="Genomic_DNA"/>
</dbReference>
<proteinExistence type="predicted"/>
<dbReference type="OrthoDB" id="9783105at2"/>
<keyword evidence="4" id="KW-1185">Reference proteome</keyword>
<gene>
    <name evidence="3" type="primary">gfo_4</name>
    <name evidence="3" type="ORF">V22_11600</name>
</gene>
<evidence type="ECO:0000259" key="2">
    <source>
        <dbReference type="Pfam" id="PF22725"/>
    </source>
</evidence>
<keyword evidence="3" id="KW-0560">Oxidoreductase</keyword>
<dbReference type="Pfam" id="PF01408">
    <property type="entry name" value="GFO_IDH_MocA"/>
    <property type="match status" value="1"/>
</dbReference>
<dbReference type="SUPFAM" id="SSF55347">
    <property type="entry name" value="Glyceraldehyde-3-phosphate dehydrogenase-like, C-terminal domain"/>
    <property type="match status" value="1"/>
</dbReference>
<dbReference type="InterPro" id="IPR036291">
    <property type="entry name" value="NAD(P)-bd_dom_sf"/>
</dbReference>
<organism evidence="3 4">
    <name type="scientific">Calycomorphotria hydatis</name>
    <dbReference type="NCBI Taxonomy" id="2528027"/>
    <lineage>
        <taxon>Bacteria</taxon>
        <taxon>Pseudomonadati</taxon>
        <taxon>Planctomycetota</taxon>
        <taxon>Planctomycetia</taxon>
        <taxon>Planctomycetales</taxon>
        <taxon>Planctomycetaceae</taxon>
        <taxon>Calycomorphotria</taxon>
    </lineage>
</organism>
<dbReference type="Pfam" id="PF22725">
    <property type="entry name" value="GFO_IDH_MocA_C3"/>
    <property type="match status" value="1"/>
</dbReference>
<reference evidence="3 4" key="1">
    <citation type="submission" date="2019-02" db="EMBL/GenBank/DDBJ databases">
        <title>Deep-cultivation of Planctomycetes and their phenomic and genomic characterization uncovers novel biology.</title>
        <authorList>
            <person name="Wiegand S."/>
            <person name="Jogler M."/>
            <person name="Boedeker C."/>
            <person name="Pinto D."/>
            <person name="Vollmers J."/>
            <person name="Rivas-Marin E."/>
            <person name="Kohn T."/>
            <person name="Peeters S.H."/>
            <person name="Heuer A."/>
            <person name="Rast P."/>
            <person name="Oberbeckmann S."/>
            <person name="Bunk B."/>
            <person name="Jeske O."/>
            <person name="Meyerdierks A."/>
            <person name="Storesund J.E."/>
            <person name="Kallscheuer N."/>
            <person name="Luecker S."/>
            <person name="Lage O.M."/>
            <person name="Pohl T."/>
            <person name="Merkel B.J."/>
            <person name="Hornburger P."/>
            <person name="Mueller R.-W."/>
            <person name="Bruemmer F."/>
            <person name="Labrenz M."/>
            <person name="Spormann A.M."/>
            <person name="Op den Camp H."/>
            <person name="Overmann J."/>
            <person name="Amann R."/>
            <person name="Jetten M.S.M."/>
            <person name="Mascher T."/>
            <person name="Medema M.H."/>
            <person name="Devos D.P."/>
            <person name="Kaster A.-K."/>
            <person name="Ovreas L."/>
            <person name="Rohde M."/>
            <person name="Galperin M.Y."/>
            <person name="Jogler C."/>
        </authorList>
    </citation>
    <scope>NUCLEOTIDE SEQUENCE [LARGE SCALE GENOMIC DNA]</scope>
    <source>
        <strain evidence="3 4">V22</strain>
    </source>
</reference>
<dbReference type="KEGG" id="chya:V22_11600"/>
<protein>
    <submittedName>
        <fullName evidence="3">Glucose--fructose oxidoreductase</fullName>
        <ecNumber evidence="3">1.1.99.28</ecNumber>
    </submittedName>
</protein>
<feature type="domain" description="GFO/IDH/MocA-like oxidoreductase" evidence="2">
    <location>
        <begin position="139"/>
        <end position="256"/>
    </location>
</feature>
<evidence type="ECO:0000313" key="4">
    <source>
        <dbReference type="Proteomes" id="UP000319976"/>
    </source>
</evidence>
<dbReference type="EC" id="1.1.99.28" evidence="3"/>